<keyword evidence="2" id="KW-1185">Reference proteome</keyword>
<proteinExistence type="predicted"/>
<name>A0A8S1VQS6_PAROT</name>
<dbReference type="Proteomes" id="UP000683925">
    <property type="component" value="Unassembled WGS sequence"/>
</dbReference>
<comment type="caution">
    <text evidence="1">The sequence shown here is derived from an EMBL/GenBank/DDBJ whole genome shotgun (WGS) entry which is preliminary data.</text>
</comment>
<protein>
    <submittedName>
        <fullName evidence="1">Uncharacterized protein</fullName>
    </submittedName>
</protein>
<organism evidence="1 2">
    <name type="scientific">Paramecium octaurelia</name>
    <dbReference type="NCBI Taxonomy" id="43137"/>
    <lineage>
        <taxon>Eukaryota</taxon>
        <taxon>Sar</taxon>
        <taxon>Alveolata</taxon>
        <taxon>Ciliophora</taxon>
        <taxon>Intramacronucleata</taxon>
        <taxon>Oligohymenophorea</taxon>
        <taxon>Peniculida</taxon>
        <taxon>Parameciidae</taxon>
        <taxon>Paramecium</taxon>
    </lineage>
</organism>
<sequence length="68" mass="8107">MIQTLQLQILIDALLKLLRFKDSLITFTKGQFQLQNQCFKNLIIYRRMSKSNYSLSQQWNIIVSQGRQ</sequence>
<evidence type="ECO:0000313" key="2">
    <source>
        <dbReference type="Proteomes" id="UP000683925"/>
    </source>
</evidence>
<dbReference type="EMBL" id="CAJJDP010000070">
    <property type="protein sequence ID" value="CAD8178445.1"/>
    <property type="molecule type" value="Genomic_DNA"/>
</dbReference>
<reference evidence="1" key="1">
    <citation type="submission" date="2021-01" db="EMBL/GenBank/DDBJ databases">
        <authorList>
            <consortium name="Genoscope - CEA"/>
            <person name="William W."/>
        </authorList>
    </citation>
    <scope>NUCLEOTIDE SEQUENCE</scope>
</reference>
<evidence type="ECO:0000313" key="1">
    <source>
        <dbReference type="EMBL" id="CAD8178445.1"/>
    </source>
</evidence>
<accession>A0A8S1VQS6</accession>
<gene>
    <name evidence="1" type="ORF">POCTA_138.1.T0710062</name>
</gene>
<dbReference type="AlphaFoldDB" id="A0A8S1VQS6"/>